<dbReference type="InterPro" id="IPR040079">
    <property type="entry name" value="Glutathione_S-Trfase"/>
</dbReference>
<feature type="domain" description="GST C-terminal" evidence="2">
    <location>
        <begin position="82"/>
        <end position="215"/>
    </location>
</feature>
<dbReference type="AlphaFoldDB" id="K6XJB3"/>
<dbReference type="Pfam" id="PF13417">
    <property type="entry name" value="GST_N_3"/>
    <property type="match status" value="1"/>
</dbReference>
<dbReference type="EMBL" id="BAEO01000055">
    <property type="protein sequence ID" value="GAC20749.1"/>
    <property type="molecule type" value="Genomic_DNA"/>
</dbReference>
<accession>K6XJB3</accession>
<protein>
    <submittedName>
        <fullName evidence="3">Glutathione S-transferase</fullName>
        <ecNumber evidence="3">2.5.1.18</ecNumber>
    </submittedName>
</protein>
<dbReference type="Gene3D" id="3.40.30.10">
    <property type="entry name" value="Glutaredoxin"/>
    <property type="match status" value="1"/>
</dbReference>
<sequence length="219" mass="24518">MLTLYGFDVSNYFNMIKLALDIKGVEYKTVTLYPNQTPEYLSKSPMGKVPALETEQGILTETNVILEYLDEAYPDTPLYPGNAFEKAKIKELVKMAELYLELPARRCHSEAFFGQKVDDLTKKEVKRALCKGIEGMARCAQFSPYLTGEQLTAADIVFLYSADLAAAVAGKLFAIDLLEMAPGAKQLMATLNQRQDVIKIAEDRKLANVEFKKYLSSFS</sequence>
<organism evidence="3 4">
    <name type="scientific">Paraglaciecola arctica BSs20135</name>
    <dbReference type="NCBI Taxonomy" id="493475"/>
    <lineage>
        <taxon>Bacteria</taxon>
        <taxon>Pseudomonadati</taxon>
        <taxon>Pseudomonadota</taxon>
        <taxon>Gammaproteobacteria</taxon>
        <taxon>Alteromonadales</taxon>
        <taxon>Alteromonadaceae</taxon>
        <taxon>Paraglaciecola</taxon>
    </lineage>
</organism>
<dbReference type="SUPFAM" id="SSF47616">
    <property type="entry name" value="GST C-terminal domain-like"/>
    <property type="match status" value="1"/>
</dbReference>
<dbReference type="PROSITE" id="PS50404">
    <property type="entry name" value="GST_NTER"/>
    <property type="match status" value="1"/>
</dbReference>
<dbReference type="InterPro" id="IPR036249">
    <property type="entry name" value="Thioredoxin-like_sf"/>
</dbReference>
<dbReference type="RefSeq" id="WP_007622972.1">
    <property type="nucleotide sequence ID" value="NZ_BAEO01000055.1"/>
</dbReference>
<dbReference type="InterPro" id="IPR050983">
    <property type="entry name" value="GST_Omega/HSP26"/>
</dbReference>
<comment type="caution">
    <text evidence="3">The sequence shown here is derived from an EMBL/GenBank/DDBJ whole genome shotgun (WGS) entry which is preliminary data.</text>
</comment>
<evidence type="ECO:0000313" key="3">
    <source>
        <dbReference type="EMBL" id="GAC20749.1"/>
    </source>
</evidence>
<dbReference type="SFLD" id="SFLDG00358">
    <property type="entry name" value="Main_(cytGST)"/>
    <property type="match status" value="1"/>
</dbReference>
<dbReference type="PROSITE" id="PS50405">
    <property type="entry name" value="GST_CTER"/>
    <property type="match status" value="1"/>
</dbReference>
<dbReference type="GO" id="GO:0004364">
    <property type="term" value="F:glutathione transferase activity"/>
    <property type="evidence" value="ECO:0007669"/>
    <property type="project" value="UniProtKB-EC"/>
</dbReference>
<dbReference type="PANTHER" id="PTHR43968">
    <property type="match status" value="1"/>
</dbReference>
<feature type="domain" description="GST N-terminal" evidence="1">
    <location>
        <begin position="1"/>
        <end position="77"/>
    </location>
</feature>
<dbReference type="InterPro" id="IPR004045">
    <property type="entry name" value="Glutathione_S-Trfase_N"/>
</dbReference>
<dbReference type="SFLD" id="SFLDS00019">
    <property type="entry name" value="Glutathione_Transferase_(cytos"/>
    <property type="match status" value="1"/>
</dbReference>
<dbReference type="CDD" id="cd00570">
    <property type="entry name" value="GST_N_family"/>
    <property type="match status" value="1"/>
</dbReference>
<dbReference type="InterPro" id="IPR010987">
    <property type="entry name" value="Glutathione-S-Trfase_C-like"/>
</dbReference>
<dbReference type="SUPFAM" id="SSF52833">
    <property type="entry name" value="Thioredoxin-like"/>
    <property type="match status" value="1"/>
</dbReference>
<dbReference type="Proteomes" id="UP000006327">
    <property type="component" value="Unassembled WGS sequence"/>
</dbReference>
<gene>
    <name evidence="3" type="primary">gst</name>
    <name evidence="3" type="ORF">GARC_3795</name>
</gene>
<dbReference type="InterPro" id="IPR036282">
    <property type="entry name" value="Glutathione-S-Trfase_C_sf"/>
</dbReference>
<evidence type="ECO:0000259" key="1">
    <source>
        <dbReference type="PROSITE" id="PS50404"/>
    </source>
</evidence>
<name>K6XJB3_9ALTE</name>
<dbReference type="EC" id="2.5.1.18" evidence="3"/>
<dbReference type="GO" id="GO:0005737">
    <property type="term" value="C:cytoplasm"/>
    <property type="evidence" value="ECO:0007669"/>
    <property type="project" value="TreeGrafter"/>
</dbReference>
<dbReference type="OrthoDB" id="5242791at2"/>
<proteinExistence type="predicted"/>
<evidence type="ECO:0000259" key="2">
    <source>
        <dbReference type="PROSITE" id="PS50405"/>
    </source>
</evidence>
<dbReference type="eggNOG" id="COG0625">
    <property type="taxonomic scope" value="Bacteria"/>
</dbReference>
<evidence type="ECO:0000313" key="4">
    <source>
        <dbReference type="Proteomes" id="UP000006327"/>
    </source>
</evidence>
<keyword evidence="4" id="KW-1185">Reference proteome</keyword>
<dbReference type="Gene3D" id="1.20.1050.10">
    <property type="match status" value="1"/>
</dbReference>
<dbReference type="PANTHER" id="PTHR43968:SF6">
    <property type="entry name" value="GLUTATHIONE S-TRANSFERASE OMEGA"/>
    <property type="match status" value="1"/>
</dbReference>
<reference evidence="3 4" key="1">
    <citation type="journal article" date="2017" name="Antonie Van Leeuwenhoek">
        <title>Rhizobium rhizosphaerae sp. nov., a novel species isolated from rice rhizosphere.</title>
        <authorList>
            <person name="Zhao J.J."/>
            <person name="Zhang J."/>
            <person name="Zhang R.J."/>
            <person name="Zhang C.W."/>
            <person name="Yin H.Q."/>
            <person name="Zhang X.X."/>
        </authorList>
    </citation>
    <scope>NUCLEOTIDE SEQUENCE [LARGE SCALE GENOMIC DNA]</scope>
    <source>
        <strain evidence="3 4">BSs20135</strain>
    </source>
</reference>
<keyword evidence="3" id="KW-0808">Transferase</keyword>
<dbReference type="STRING" id="493475.GARC_3795"/>